<gene>
    <name evidence="2" type="ORF">HERILL_LOCUS38</name>
</gene>
<keyword evidence="1" id="KW-0472">Membrane</keyword>
<accession>A0A7R8U9Y0</accession>
<protein>
    <submittedName>
        <fullName evidence="2">Uncharacterized protein</fullName>
    </submittedName>
</protein>
<reference evidence="2 3" key="1">
    <citation type="submission" date="2020-11" db="EMBL/GenBank/DDBJ databases">
        <authorList>
            <person name="Wallbank WR R."/>
            <person name="Pardo Diaz C."/>
            <person name="Kozak K."/>
            <person name="Martin S."/>
            <person name="Jiggins C."/>
            <person name="Moest M."/>
            <person name="Warren A I."/>
            <person name="Generalovic N T."/>
            <person name="Byers J.R.P. K."/>
            <person name="Montejo-Kovacevich G."/>
            <person name="Yen C E."/>
        </authorList>
    </citation>
    <scope>NUCLEOTIDE SEQUENCE [LARGE SCALE GENOMIC DNA]</scope>
</reference>
<proteinExistence type="predicted"/>
<evidence type="ECO:0000313" key="3">
    <source>
        <dbReference type="Proteomes" id="UP000594454"/>
    </source>
</evidence>
<name>A0A7R8U9Y0_HERIL</name>
<evidence type="ECO:0000313" key="2">
    <source>
        <dbReference type="EMBL" id="CAD7076636.1"/>
    </source>
</evidence>
<keyword evidence="1" id="KW-0812">Transmembrane</keyword>
<keyword evidence="1" id="KW-1133">Transmembrane helix</keyword>
<evidence type="ECO:0000256" key="1">
    <source>
        <dbReference type="SAM" id="Phobius"/>
    </source>
</evidence>
<organism evidence="2 3">
    <name type="scientific">Hermetia illucens</name>
    <name type="common">Black soldier fly</name>
    <dbReference type="NCBI Taxonomy" id="343691"/>
    <lineage>
        <taxon>Eukaryota</taxon>
        <taxon>Metazoa</taxon>
        <taxon>Ecdysozoa</taxon>
        <taxon>Arthropoda</taxon>
        <taxon>Hexapoda</taxon>
        <taxon>Insecta</taxon>
        <taxon>Pterygota</taxon>
        <taxon>Neoptera</taxon>
        <taxon>Endopterygota</taxon>
        <taxon>Diptera</taxon>
        <taxon>Brachycera</taxon>
        <taxon>Stratiomyomorpha</taxon>
        <taxon>Stratiomyidae</taxon>
        <taxon>Hermetiinae</taxon>
        <taxon>Hermetia</taxon>
    </lineage>
</organism>
<dbReference type="InParanoid" id="A0A7R8U9Y0"/>
<keyword evidence="3" id="KW-1185">Reference proteome</keyword>
<sequence>MIRSLAWTKEQNVSFIRIAIYVVFKLQIYFLLCVFKVSFRLTAKLAQNVLEDVEPFVKSAKSWFSLCRLPIVKEKLAGKWSAAWLDGVTCFESEKA</sequence>
<dbReference type="EMBL" id="LR899009">
    <property type="protein sequence ID" value="CAD7076636.1"/>
    <property type="molecule type" value="Genomic_DNA"/>
</dbReference>
<dbReference type="Proteomes" id="UP000594454">
    <property type="component" value="Chromosome 1"/>
</dbReference>
<feature type="transmembrane region" description="Helical" evidence="1">
    <location>
        <begin position="15"/>
        <end position="35"/>
    </location>
</feature>
<dbReference type="AlphaFoldDB" id="A0A7R8U9Y0"/>